<evidence type="ECO:0000256" key="1">
    <source>
        <dbReference type="ARBA" id="ARBA00000085"/>
    </source>
</evidence>
<evidence type="ECO:0000256" key="5">
    <source>
        <dbReference type="ARBA" id="ARBA00022553"/>
    </source>
</evidence>
<keyword evidence="11" id="KW-0547">Nucleotide-binding</keyword>
<dbReference type="NCBIfam" id="TIGR00229">
    <property type="entry name" value="sensory_box"/>
    <property type="match status" value="1"/>
</dbReference>
<keyword evidence="20" id="KW-1185">Reference proteome</keyword>
<dbReference type="PANTHER" id="PTHR41523">
    <property type="entry name" value="TWO-COMPONENT SYSTEM SENSOR PROTEIN"/>
    <property type="match status" value="1"/>
</dbReference>
<dbReference type="EMBL" id="JACHBI010000029">
    <property type="protein sequence ID" value="MBB5577917.1"/>
    <property type="molecule type" value="Genomic_DNA"/>
</dbReference>
<evidence type="ECO:0000313" key="20">
    <source>
        <dbReference type="Proteomes" id="UP000549882"/>
    </source>
</evidence>
<dbReference type="InterPro" id="IPR036890">
    <property type="entry name" value="HATPase_C_sf"/>
</dbReference>
<dbReference type="RefSeq" id="WP_183941179.1">
    <property type="nucleotide sequence ID" value="NZ_JACHBI010000029.1"/>
</dbReference>
<dbReference type="SMART" id="SM00091">
    <property type="entry name" value="PAS"/>
    <property type="match status" value="1"/>
</dbReference>
<evidence type="ECO:0000256" key="15">
    <source>
        <dbReference type="ARBA" id="ARBA00023026"/>
    </source>
</evidence>
<dbReference type="InterPro" id="IPR001610">
    <property type="entry name" value="PAC"/>
</dbReference>
<dbReference type="Gene3D" id="3.30.565.10">
    <property type="entry name" value="Histidine kinase-like ATPase, C-terminal domain"/>
    <property type="match status" value="1"/>
</dbReference>
<dbReference type="SMART" id="SM00086">
    <property type="entry name" value="PAC"/>
    <property type="match status" value="1"/>
</dbReference>
<proteinExistence type="predicted"/>
<evidence type="ECO:0000313" key="19">
    <source>
        <dbReference type="EMBL" id="MBB5577917.1"/>
    </source>
</evidence>
<dbReference type="PROSITE" id="PS50112">
    <property type="entry name" value="PAS"/>
    <property type="match status" value="1"/>
</dbReference>
<dbReference type="SUPFAM" id="SSF55785">
    <property type="entry name" value="PYP-like sensor domain (PAS domain)"/>
    <property type="match status" value="1"/>
</dbReference>
<keyword evidence="15" id="KW-0843">Virulence</keyword>
<dbReference type="Pfam" id="PF07536">
    <property type="entry name" value="HWE_HK"/>
    <property type="match status" value="1"/>
</dbReference>
<evidence type="ECO:0000256" key="6">
    <source>
        <dbReference type="ARBA" id="ARBA00022606"/>
    </source>
</evidence>
<keyword evidence="9" id="KW-0808">Transferase</keyword>
<evidence type="ECO:0000259" key="17">
    <source>
        <dbReference type="PROSITE" id="PS50112"/>
    </source>
</evidence>
<dbReference type="Gene3D" id="3.30.450.20">
    <property type="entry name" value="PAS domain"/>
    <property type="match status" value="1"/>
</dbReference>
<dbReference type="InterPro" id="IPR011102">
    <property type="entry name" value="Sig_transdc_His_kinase_HWE"/>
</dbReference>
<keyword evidence="12" id="KW-0418">Kinase</keyword>
<keyword evidence="8" id="KW-0288">FMN</keyword>
<evidence type="ECO:0000256" key="13">
    <source>
        <dbReference type="ARBA" id="ARBA00022840"/>
    </source>
</evidence>
<feature type="domain" description="PAC" evidence="18">
    <location>
        <begin position="115"/>
        <end position="167"/>
    </location>
</feature>
<comment type="catalytic activity">
    <reaction evidence="1">
        <text>ATP + protein L-histidine = ADP + protein N-phospho-L-histidine.</text>
        <dbReference type="EC" id="2.7.13.3"/>
    </reaction>
</comment>
<dbReference type="InterPro" id="IPR000014">
    <property type="entry name" value="PAS"/>
</dbReference>
<evidence type="ECO:0000256" key="9">
    <source>
        <dbReference type="ARBA" id="ARBA00022679"/>
    </source>
</evidence>
<dbReference type="AlphaFoldDB" id="A0A7W8XYJ7"/>
<protein>
    <recommendedName>
        <fullName evidence="3">Blue-light-activated histidine kinase</fullName>
        <ecNumber evidence="2">2.7.13.3</ecNumber>
    </recommendedName>
</protein>
<evidence type="ECO:0000256" key="10">
    <source>
        <dbReference type="ARBA" id="ARBA00022737"/>
    </source>
</evidence>
<dbReference type="GO" id="GO:0005524">
    <property type="term" value="F:ATP binding"/>
    <property type="evidence" value="ECO:0007669"/>
    <property type="project" value="UniProtKB-KW"/>
</dbReference>
<dbReference type="EC" id="2.7.13.3" evidence="2"/>
<dbReference type="CDD" id="cd00130">
    <property type="entry name" value="PAS"/>
    <property type="match status" value="1"/>
</dbReference>
<dbReference type="Proteomes" id="UP000549882">
    <property type="component" value="Unassembled WGS sequence"/>
</dbReference>
<evidence type="ECO:0000256" key="11">
    <source>
        <dbReference type="ARBA" id="ARBA00022741"/>
    </source>
</evidence>
<dbReference type="GO" id="GO:0004673">
    <property type="term" value="F:protein histidine kinase activity"/>
    <property type="evidence" value="ECO:0007669"/>
    <property type="project" value="UniProtKB-EC"/>
</dbReference>
<evidence type="ECO:0000256" key="3">
    <source>
        <dbReference type="ARBA" id="ARBA00021740"/>
    </source>
</evidence>
<dbReference type="SMART" id="SM00911">
    <property type="entry name" value="HWE_HK"/>
    <property type="match status" value="1"/>
</dbReference>
<dbReference type="GO" id="GO:0006355">
    <property type="term" value="P:regulation of DNA-templated transcription"/>
    <property type="evidence" value="ECO:0007669"/>
    <property type="project" value="InterPro"/>
</dbReference>
<gene>
    <name evidence="19" type="ORF">GGD50_006573</name>
</gene>
<keyword evidence="13" id="KW-0067">ATP-binding</keyword>
<comment type="caution">
    <text evidence="19">The sequence shown here is derived from an EMBL/GenBank/DDBJ whole genome shotgun (WGS) entry which is preliminary data.</text>
</comment>
<feature type="domain" description="PAS" evidence="17">
    <location>
        <begin position="42"/>
        <end position="111"/>
    </location>
</feature>
<name>A0A7W8XYJ7_9HYPH</name>
<keyword evidence="7" id="KW-0285">Flavoprotein</keyword>
<dbReference type="GO" id="GO:0009881">
    <property type="term" value="F:photoreceptor activity"/>
    <property type="evidence" value="ECO:0007669"/>
    <property type="project" value="UniProtKB-KW"/>
</dbReference>
<keyword evidence="10" id="KW-0677">Repeat</keyword>
<reference evidence="19 20" key="1">
    <citation type="submission" date="2020-08" db="EMBL/GenBank/DDBJ databases">
        <title>Genomic Encyclopedia of Type Strains, Phase IV (KMG-V): Genome sequencing to study the core and pangenomes of soil and plant-associated prokaryotes.</title>
        <authorList>
            <person name="Whitman W."/>
        </authorList>
    </citation>
    <scope>NUCLEOTIDE SEQUENCE [LARGE SCALE GENOMIC DNA]</scope>
    <source>
        <strain evidence="19 20">SEMIA 4064</strain>
    </source>
</reference>
<evidence type="ECO:0000256" key="2">
    <source>
        <dbReference type="ARBA" id="ARBA00012438"/>
    </source>
</evidence>
<keyword evidence="16" id="KW-0675">Receptor</keyword>
<evidence type="ECO:0000256" key="14">
    <source>
        <dbReference type="ARBA" id="ARBA00022991"/>
    </source>
</evidence>
<evidence type="ECO:0000256" key="12">
    <source>
        <dbReference type="ARBA" id="ARBA00022777"/>
    </source>
</evidence>
<keyword evidence="6" id="KW-0716">Sensory transduction</keyword>
<keyword evidence="4" id="KW-0600">Photoreceptor protein</keyword>
<evidence type="ECO:0000256" key="4">
    <source>
        <dbReference type="ARBA" id="ARBA00022543"/>
    </source>
</evidence>
<keyword evidence="14" id="KW-0157">Chromophore</keyword>
<dbReference type="InterPro" id="IPR000700">
    <property type="entry name" value="PAS-assoc_C"/>
</dbReference>
<evidence type="ECO:0000256" key="7">
    <source>
        <dbReference type="ARBA" id="ARBA00022630"/>
    </source>
</evidence>
<sequence length="364" mass="39894">MTRDTIEPWDSPLTAFERKKASSDLAINSTLAEHFGTSALSAEAWLAAIVESSDDAIVSKTVSGIITSWNKSAERLFGFTAAEAVGRHISIIIPDDRLHEEDTIIEHIRGGRRIEHFETIRQRKDGTLLDISLTISPVRDKDGVIVGASKIARDISERKRMAERQRLLLREMHHRIKNLFATVCALISVSERSSETQGSSFADDLRARVRALAAAQNFVLKESESGSGEHGSTSLFGLIEAILSAHQDNDSARIVLRGHDVHVDSSALTSLALLLHEFATNAIKYGSLSVSEGRVEIEVAEADKLVLTWAEVGGPPAHVPIGPGGFGSELERMTISSLRGSIRRDWHSDGLRILLEIPYRHSSD</sequence>
<evidence type="ECO:0000259" key="18">
    <source>
        <dbReference type="PROSITE" id="PS50113"/>
    </source>
</evidence>
<dbReference type="InterPro" id="IPR013767">
    <property type="entry name" value="PAS_fold"/>
</dbReference>
<keyword evidence="5" id="KW-0597">Phosphoprotein</keyword>
<dbReference type="PROSITE" id="PS50113">
    <property type="entry name" value="PAC"/>
    <property type="match status" value="1"/>
</dbReference>
<dbReference type="Pfam" id="PF00989">
    <property type="entry name" value="PAS"/>
    <property type="match status" value="1"/>
</dbReference>
<dbReference type="InterPro" id="IPR035965">
    <property type="entry name" value="PAS-like_dom_sf"/>
</dbReference>
<evidence type="ECO:0000256" key="8">
    <source>
        <dbReference type="ARBA" id="ARBA00022643"/>
    </source>
</evidence>
<organism evidence="19 20">
    <name type="scientific">Rhizobium paranaense</name>
    <dbReference type="NCBI Taxonomy" id="1650438"/>
    <lineage>
        <taxon>Bacteria</taxon>
        <taxon>Pseudomonadati</taxon>
        <taxon>Pseudomonadota</taxon>
        <taxon>Alphaproteobacteria</taxon>
        <taxon>Hyphomicrobiales</taxon>
        <taxon>Rhizobiaceae</taxon>
        <taxon>Rhizobium/Agrobacterium group</taxon>
        <taxon>Rhizobium</taxon>
    </lineage>
</organism>
<dbReference type="PANTHER" id="PTHR41523:SF8">
    <property type="entry name" value="ETHYLENE RESPONSE SENSOR PROTEIN"/>
    <property type="match status" value="1"/>
</dbReference>
<evidence type="ECO:0000256" key="16">
    <source>
        <dbReference type="ARBA" id="ARBA00023170"/>
    </source>
</evidence>
<accession>A0A7W8XYJ7</accession>